<proteinExistence type="predicted"/>
<feature type="region of interest" description="Disordered" evidence="1">
    <location>
        <begin position="26"/>
        <end position="52"/>
    </location>
</feature>
<dbReference type="KEGG" id="sfk:KY5_6099"/>
<protein>
    <recommendedName>
        <fullName evidence="5">Secreted protein</fullName>
    </recommendedName>
</protein>
<accession>A0A291QHX1</accession>
<dbReference type="AlphaFoldDB" id="A0A291QHX1"/>
<name>A0A291QHX1_9ACTN</name>
<organism evidence="3 4">
    <name type="scientific">Streptomyces formicae</name>
    <dbReference type="NCBI Taxonomy" id="1616117"/>
    <lineage>
        <taxon>Bacteria</taxon>
        <taxon>Bacillati</taxon>
        <taxon>Actinomycetota</taxon>
        <taxon>Actinomycetes</taxon>
        <taxon>Kitasatosporales</taxon>
        <taxon>Streptomycetaceae</taxon>
        <taxon>Streptomyces</taxon>
    </lineage>
</organism>
<dbReference type="EMBL" id="CP022685">
    <property type="protein sequence ID" value="ATL31117.1"/>
    <property type="molecule type" value="Genomic_DNA"/>
</dbReference>
<feature type="chain" id="PRO_5013081355" description="Secreted protein" evidence="2">
    <location>
        <begin position="26"/>
        <end position="96"/>
    </location>
</feature>
<evidence type="ECO:0000256" key="2">
    <source>
        <dbReference type="SAM" id="SignalP"/>
    </source>
</evidence>
<evidence type="ECO:0000313" key="3">
    <source>
        <dbReference type="EMBL" id="ATL31117.1"/>
    </source>
</evidence>
<evidence type="ECO:0000256" key="1">
    <source>
        <dbReference type="SAM" id="MobiDB-lite"/>
    </source>
</evidence>
<reference evidence="3 4" key="1">
    <citation type="submission" date="2017-08" db="EMBL/GenBank/DDBJ databases">
        <title>Complete Genome Sequence of Streptomyces formicae KY5, the formicamycin producer.</title>
        <authorList>
            <person name="Holmes N.A."/>
            <person name="Devine R."/>
            <person name="Qin Z."/>
            <person name="Seipke R.F."/>
            <person name="Wilkinson B."/>
            <person name="Hutchings M.I."/>
        </authorList>
    </citation>
    <scope>NUCLEOTIDE SEQUENCE [LARGE SCALE GENOMIC DNA]</scope>
    <source>
        <strain evidence="3 4">KY5</strain>
    </source>
</reference>
<sequence length="96" mass="10213">MRTMKRVLLAAAAASLLVASHGATAAASAPAPAPVQPAPVRSTPAAGPGWHHVADFPPGEESQCHERGRWYMENGVRAYECRPAGVWELWVLTEPS</sequence>
<gene>
    <name evidence="3" type="ORF">KY5_6099</name>
</gene>
<evidence type="ECO:0000313" key="4">
    <source>
        <dbReference type="Proteomes" id="UP000221011"/>
    </source>
</evidence>
<dbReference type="RefSeq" id="WP_098245303.1">
    <property type="nucleotide sequence ID" value="NZ_CP022685.1"/>
</dbReference>
<feature type="signal peptide" evidence="2">
    <location>
        <begin position="1"/>
        <end position="25"/>
    </location>
</feature>
<keyword evidence="4" id="KW-1185">Reference proteome</keyword>
<keyword evidence="2" id="KW-0732">Signal</keyword>
<evidence type="ECO:0008006" key="5">
    <source>
        <dbReference type="Google" id="ProtNLM"/>
    </source>
</evidence>
<dbReference type="Proteomes" id="UP000221011">
    <property type="component" value="Chromosome"/>
</dbReference>